<dbReference type="AlphaFoldDB" id="A0A2T1GLN8"/>
<name>A0A2T1GLN8_9CYAN</name>
<gene>
    <name evidence="3" type="ORF">C7B77_03575</name>
</gene>
<sequence>MLKLTSLAIGFLTVIAMAPTSEAMAANTPAVSISQPAANLQSQVILKIGDRDRGYSRGSILQRRREQELRRERQARRRERARRRDERSYNEYRRDRLNYRY</sequence>
<feature type="region of interest" description="Disordered" evidence="1">
    <location>
        <begin position="57"/>
        <end position="89"/>
    </location>
</feature>
<accession>A0A2T1GLN8</accession>
<protein>
    <submittedName>
        <fullName evidence="3">Uncharacterized protein</fullName>
    </submittedName>
</protein>
<feature type="compositionally biased region" description="Basic and acidic residues" evidence="1">
    <location>
        <begin position="63"/>
        <end position="72"/>
    </location>
</feature>
<feature type="signal peptide" evidence="2">
    <location>
        <begin position="1"/>
        <end position="25"/>
    </location>
</feature>
<keyword evidence="4" id="KW-1185">Reference proteome</keyword>
<dbReference type="Proteomes" id="UP000238937">
    <property type="component" value="Unassembled WGS sequence"/>
</dbReference>
<keyword evidence="2" id="KW-0732">Signal</keyword>
<proteinExistence type="predicted"/>
<dbReference type="RefSeq" id="WP_106300399.1">
    <property type="nucleotide sequence ID" value="NZ_PVWO01000025.1"/>
</dbReference>
<reference evidence="3 4" key="1">
    <citation type="submission" date="2018-03" db="EMBL/GenBank/DDBJ databases">
        <title>The ancient ancestry and fast evolution of plastids.</title>
        <authorList>
            <person name="Moore K.R."/>
            <person name="Magnabosco C."/>
            <person name="Momper L."/>
            <person name="Gold D.A."/>
            <person name="Bosak T."/>
            <person name="Fournier G.P."/>
        </authorList>
    </citation>
    <scope>NUCLEOTIDE SEQUENCE [LARGE SCALE GENOMIC DNA]</scope>
    <source>
        <strain evidence="3 4">CCALA 037</strain>
    </source>
</reference>
<organism evidence="3 4">
    <name type="scientific">Chamaesiphon polymorphus CCALA 037</name>
    <dbReference type="NCBI Taxonomy" id="2107692"/>
    <lineage>
        <taxon>Bacteria</taxon>
        <taxon>Bacillati</taxon>
        <taxon>Cyanobacteriota</taxon>
        <taxon>Cyanophyceae</taxon>
        <taxon>Gomontiellales</taxon>
        <taxon>Chamaesiphonaceae</taxon>
        <taxon>Chamaesiphon</taxon>
    </lineage>
</organism>
<comment type="caution">
    <text evidence="3">The sequence shown here is derived from an EMBL/GenBank/DDBJ whole genome shotgun (WGS) entry which is preliminary data.</text>
</comment>
<dbReference type="OrthoDB" id="9868610at2"/>
<feature type="chain" id="PRO_5015705944" evidence="2">
    <location>
        <begin position="26"/>
        <end position="101"/>
    </location>
</feature>
<evidence type="ECO:0000313" key="3">
    <source>
        <dbReference type="EMBL" id="PSB58731.1"/>
    </source>
</evidence>
<dbReference type="EMBL" id="PVWO01000025">
    <property type="protein sequence ID" value="PSB58731.1"/>
    <property type="molecule type" value="Genomic_DNA"/>
</dbReference>
<evidence type="ECO:0000313" key="4">
    <source>
        <dbReference type="Proteomes" id="UP000238937"/>
    </source>
</evidence>
<evidence type="ECO:0000256" key="2">
    <source>
        <dbReference type="SAM" id="SignalP"/>
    </source>
</evidence>
<evidence type="ECO:0000256" key="1">
    <source>
        <dbReference type="SAM" id="MobiDB-lite"/>
    </source>
</evidence>